<feature type="compositionally biased region" description="Low complexity" evidence="9">
    <location>
        <begin position="9"/>
        <end position="24"/>
    </location>
</feature>
<dbReference type="GO" id="GO:0016020">
    <property type="term" value="C:membrane"/>
    <property type="evidence" value="ECO:0007669"/>
    <property type="project" value="UniProtKB-SubCell"/>
</dbReference>
<evidence type="ECO:0000256" key="9">
    <source>
        <dbReference type="SAM" id="MobiDB-lite"/>
    </source>
</evidence>
<feature type="compositionally biased region" description="Acidic residues" evidence="9">
    <location>
        <begin position="57"/>
        <end position="75"/>
    </location>
</feature>
<evidence type="ECO:0000256" key="2">
    <source>
        <dbReference type="ARBA" id="ARBA00008807"/>
    </source>
</evidence>
<name>A0A165IWS2_9BASI</name>
<feature type="transmembrane region" description="Helical" evidence="10">
    <location>
        <begin position="578"/>
        <end position="598"/>
    </location>
</feature>
<dbReference type="Proteomes" id="UP000076842">
    <property type="component" value="Unassembled WGS sequence"/>
</dbReference>
<dbReference type="Pfam" id="PF03169">
    <property type="entry name" value="OPT"/>
    <property type="match status" value="1"/>
</dbReference>
<dbReference type="AlphaFoldDB" id="A0A165IWS2"/>
<dbReference type="NCBIfam" id="TIGR00728">
    <property type="entry name" value="OPT_sfam"/>
    <property type="match status" value="1"/>
</dbReference>
<organism evidence="11 12">
    <name type="scientific">Calocera cornea HHB12733</name>
    <dbReference type="NCBI Taxonomy" id="1353952"/>
    <lineage>
        <taxon>Eukaryota</taxon>
        <taxon>Fungi</taxon>
        <taxon>Dikarya</taxon>
        <taxon>Basidiomycota</taxon>
        <taxon>Agaricomycotina</taxon>
        <taxon>Dacrymycetes</taxon>
        <taxon>Dacrymycetales</taxon>
        <taxon>Dacrymycetaceae</taxon>
        <taxon>Calocera</taxon>
    </lineage>
</organism>
<evidence type="ECO:0000256" key="7">
    <source>
        <dbReference type="ARBA" id="ARBA00022989"/>
    </source>
</evidence>
<keyword evidence="6" id="KW-0653">Protein transport</keyword>
<evidence type="ECO:0000256" key="8">
    <source>
        <dbReference type="ARBA" id="ARBA00023136"/>
    </source>
</evidence>
<dbReference type="PANTHER" id="PTHR22601">
    <property type="entry name" value="ISP4 LIKE PROTEIN"/>
    <property type="match status" value="1"/>
</dbReference>
<feature type="transmembrane region" description="Helical" evidence="10">
    <location>
        <begin position="548"/>
        <end position="566"/>
    </location>
</feature>
<evidence type="ECO:0000256" key="3">
    <source>
        <dbReference type="ARBA" id="ARBA00022448"/>
    </source>
</evidence>
<feature type="compositionally biased region" description="Low complexity" evidence="9">
    <location>
        <begin position="193"/>
        <end position="207"/>
    </location>
</feature>
<dbReference type="GO" id="GO:0015031">
    <property type="term" value="P:protein transport"/>
    <property type="evidence" value="ECO:0007669"/>
    <property type="project" value="UniProtKB-KW"/>
</dbReference>
<dbReference type="InParanoid" id="A0A165IWS2"/>
<proteinExistence type="inferred from homology"/>
<keyword evidence="12" id="KW-1185">Reference proteome</keyword>
<evidence type="ECO:0000313" key="11">
    <source>
        <dbReference type="EMBL" id="KZT61080.1"/>
    </source>
</evidence>
<evidence type="ECO:0000256" key="1">
    <source>
        <dbReference type="ARBA" id="ARBA00004141"/>
    </source>
</evidence>
<feature type="transmembrane region" description="Helical" evidence="10">
    <location>
        <begin position="864"/>
        <end position="885"/>
    </location>
</feature>
<keyword evidence="7 10" id="KW-1133">Transmembrane helix</keyword>
<sequence>MSAQPHRPPTSSRRPPTSASASRPLTSGGWGTHAQEEDGFDDHHRQHYDPSAWQHEDLEEYDEEEYEEEEEDEDVFAFGVPEPGSRPVSSGIVPPTPRSKSSAGPSQPEPPPSSVTSGPTGTYSRAPAPHLSSLPASPFSQSVDLKQPMSPTAYGALTPLTPLASSQPLAAHFASQTDESSRTGKPSFLQANSPPSTSTTLSYPLGSDAGEAYRMRSLPGTARNGPRLSSMRNDTISSTALESGMLGGPDEVHVSLSGDGRPGIGGKKASEATADSLDYVVDDMFGGEGSLKTSTIGDYGETEDEDSPYLEVRASVSNIDDPDMPVLTFRLWTMGLGMVIVSAALNTFFNFRYPSPYISPSLLLLLSYPIGKIMSYVLPMRTFQAPKWLGGWEFSLNPGPFNVKEHALILIMANVAVGPPYSMNVVVTSEMYYGANFGVGFNFLIVLATQLTGFGFAGLCRRFLVWPASMIWPQNLVASTLLNTLHAEEDLGDAGQGISRYKLFMIAGSAAFFWYFVPGYLFAALSYFSWVCWIWPNNIVVNQLFGTVQGLGMGVITFDWTQIAYIMSPLMMPWWAELHTGIGFLLSIWILAPALYYSNIWNFAYLPMLSNYSYDRFAQPYNVSMVLNDDMQFDLDKYNQYSGVWLPCTFAVLYIFSFALSTSAISHTLLHHGHTLWNGLRRVNVEKEDIHFKLMKRYPEVPHWWYATFAVVFFALAIAAVYAWPTDLPIWGLLLAILVPIIYLIPAGFIYALTGLMLGINLVAESIAGSLLSGKPVANMIFKAYSLETLENTMAFVQDLKLGHYIKIPPRATFVAQVVATLLSTVVQVGVKTWLFEINTVFFTASVLWGLIGPVRQFGPSSPYYPMVWSACLFGALAPVPFWLLARRYPKSIWKSVNIPVMLIAPTLIPPATGINYSSWFVVGFIFQYVIRRRFFQWWTKYNYILSSALDSGTIISVILIFFILQFPKNGTITLEWWGNTVSFETLDATPGGARLYQVPPEGFA</sequence>
<feature type="transmembrane region" description="Helical" evidence="10">
    <location>
        <begin position="439"/>
        <end position="460"/>
    </location>
</feature>
<keyword evidence="5" id="KW-0571">Peptide transport</keyword>
<comment type="similarity">
    <text evidence="2">Belongs to the oligopeptide OPT transporter family.</text>
</comment>
<feature type="transmembrane region" description="Helical" evidence="10">
    <location>
        <begin position="331"/>
        <end position="351"/>
    </location>
</feature>
<protein>
    <submittedName>
        <fullName evidence="11">OPT-domain-containing protein</fullName>
    </submittedName>
</protein>
<evidence type="ECO:0000256" key="10">
    <source>
        <dbReference type="SAM" id="Phobius"/>
    </source>
</evidence>
<keyword evidence="4 10" id="KW-0812">Transmembrane</keyword>
<gene>
    <name evidence="11" type="ORF">CALCODRAFT_480233</name>
</gene>
<feature type="compositionally biased region" description="Low complexity" evidence="9">
    <location>
        <begin position="114"/>
        <end position="138"/>
    </location>
</feature>
<dbReference type="InterPro" id="IPR004813">
    <property type="entry name" value="OPT"/>
</dbReference>
<reference evidence="11 12" key="1">
    <citation type="journal article" date="2016" name="Mol. Biol. Evol.">
        <title>Comparative Genomics of Early-Diverging Mushroom-Forming Fungi Provides Insights into the Origins of Lignocellulose Decay Capabilities.</title>
        <authorList>
            <person name="Nagy L.G."/>
            <person name="Riley R."/>
            <person name="Tritt A."/>
            <person name="Adam C."/>
            <person name="Daum C."/>
            <person name="Floudas D."/>
            <person name="Sun H."/>
            <person name="Yadav J.S."/>
            <person name="Pangilinan J."/>
            <person name="Larsson K.H."/>
            <person name="Matsuura K."/>
            <person name="Barry K."/>
            <person name="Labutti K."/>
            <person name="Kuo R."/>
            <person name="Ohm R.A."/>
            <person name="Bhattacharya S.S."/>
            <person name="Shirouzu T."/>
            <person name="Yoshinaga Y."/>
            <person name="Martin F.M."/>
            <person name="Grigoriev I.V."/>
            <person name="Hibbett D.S."/>
        </authorList>
    </citation>
    <scope>NUCLEOTIDE SEQUENCE [LARGE SCALE GENOMIC DNA]</scope>
    <source>
        <strain evidence="11 12">HHB12733</strain>
    </source>
</reference>
<accession>A0A165IWS2</accession>
<evidence type="ECO:0000313" key="12">
    <source>
        <dbReference type="Proteomes" id="UP000076842"/>
    </source>
</evidence>
<feature type="compositionally biased region" description="Polar residues" evidence="9">
    <location>
        <begin position="163"/>
        <end position="178"/>
    </location>
</feature>
<dbReference type="NCBIfam" id="TIGR00727">
    <property type="entry name" value="ISP4_OPT"/>
    <property type="match status" value="1"/>
</dbReference>
<keyword evidence="3" id="KW-0813">Transport</keyword>
<feature type="transmembrane region" description="Helical" evidence="10">
    <location>
        <begin position="407"/>
        <end position="427"/>
    </location>
</feature>
<keyword evidence="8 10" id="KW-0472">Membrane</keyword>
<dbReference type="InterPro" id="IPR004648">
    <property type="entry name" value="Oligpept_transpt"/>
</dbReference>
<feature type="transmembrane region" description="Helical" evidence="10">
    <location>
        <begin position="730"/>
        <end position="753"/>
    </location>
</feature>
<dbReference type="GO" id="GO:0035673">
    <property type="term" value="F:oligopeptide transmembrane transporter activity"/>
    <property type="evidence" value="ECO:0007669"/>
    <property type="project" value="InterPro"/>
</dbReference>
<feature type="transmembrane region" description="Helical" evidence="10">
    <location>
        <begin position="704"/>
        <end position="724"/>
    </location>
</feature>
<evidence type="ECO:0000256" key="5">
    <source>
        <dbReference type="ARBA" id="ARBA00022856"/>
    </source>
</evidence>
<dbReference type="OrthoDB" id="9986677at2759"/>
<evidence type="ECO:0000256" key="4">
    <source>
        <dbReference type="ARBA" id="ARBA00022692"/>
    </source>
</evidence>
<dbReference type="EMBL" id="KV423926">
    <property type="protein sequence ID" value="KZT61080.1"/>
    <property type="molecule type" value="Genomic_DNA"/>
</dbReference>
<feature type="transmembrane region" description="Helical" evidence="10">
    <location>
        <begin position="644"/>
        <end position="665"/>
    </location>
</feature>
<feature type="transmembrane region" description="Helical" evidence="10">
    <location>
        <begin position="512"/>
        <end position="536"/>
    </location>
</feature>
<evidence type="ECO:0000256" key="6">
    <source>
        <dbReference type="ARBA" id="ARBA00022927"/>
    </source>
</evidence>
<comment type="subcellular location">
    <subcellularLocation>
        <location evidence="1">Membrane</location>
        <topology evidence="1">Multi-pass membrane protein</topology>
    </subcellularLocation>
</comment>
<feature type="transmembrane region" description="Helical" evidence="10">
    <location>
        <begin position="943"/>
        <end position="965"/>
    </location>
</feature>
<feature type="transmembrane region" description="Helical" evidence="10">
    <location>
        <begin position="834"/>
        <end position="852"/>
    </location>
</feature>
<feature type="transmembrane region" description="Helical" evidence="10">
    <location>
        <begin position="357"/>
        <end position="378"/>
    </location>
</feature>
<feature type="region of interest" description="Disordered" evidence="9">
    <location>
        <begin position="1"/>
        <end position="207"/>
    </location>
</feature>
<feature type="region of interest" description="Disordered" evidence="9">
    <location>
        <begin position="240"/>
        <end position="269"/>
    </location>
</feature>